<dbReference type="EMBL" id="CP021434">
    <property type="protein sequence ID" value="ARU60411.1"/>
    <property type="molecule type" value="Genomic_DNA"/>
</dbReference>
<gene>
    <name evidence="2" type="ORF">CBW65_04515</name>
</gene>
<dbReference type="KEGG" id="tum:CBW65_04515"/>
<evidence type="ECO:0000313" key="2">
    <source>
        <dbReference type="EMBL" id="ARU60411.1"/>
    </source>
</evidence>
<organism evidence="2 3">
    <name type="scientific">Tumebacillus avium</name>
    <dbReference type="NCBI Taxonomy" id="1903704"/>
    <lineage>
        <taxon>Bacteria</taxon>
        <taxon>Bacillati</taxon>
        <taxon>Bacillota</taxon>
        <taxon>Bacilli</taxon>
        <taxon>Bacillales</taxon>
        <taxon>Alicyclobacillaceae</taxon>
        <taxon>Tumebacillus</taxon>
    </lineage>
</organism>
<evidence type="ECO:0000313" key="3">
    <source>
        <dbReference type="Proteomes" id="UP000195437"/>
    </source>
</evidence>
<keyword evidence="1" id="KW-1133">Transmembrane helix</keyword>
<feature type="transmembrane region" description="Helical" evidence="1">
    <location>
        <begin position="7"/>
        <end position="25"/>
    </location>
</feature>
<dbReference type="Proteomes" id="UP000195437">
    <property type="component" value="Chromosome"/>
</dbReference>
<accession>A0A1Y0IIS9</accession>
<dbReference type="AlphaFoldDB" id="A0A1Y0IIS9"/>
<evidence type="ECO:0008006" key="4">
    <source>
        <dbReference type="Google" id="ProtNLM"/>
    </source>
</evidence>
<keyword evidence="1" id="KW-0812">Transmembrane</keyword>
<evidence type="ECO:0000256" key="1">
    <source>
        <dbReference type="SAM" id="Phobius"/>
    </source>
</evidence>
<protein>
    <recommendedName>
        <fullName evidence="4">DUF3899 domain-containing protein</fullName>
    </recommendedName>
</protein>
<keyword evidence="1" id="KW-0472">Membrane</keyword>
<reference evidence="3" key="1">
    <citation type="submission" date="2017-05" db="EMBL/GenBank/DDBJ databases">
        <authorList>
            <person name="Sung H."/>
        </authorList>
    </citation>
    <scope>NUCLEOTIDE SEQUENCE [LARGE SCALE GENOMIC DNA]</scope>
    <source>
        <strain evidence="3">AR23208</strain>
    </source>
</reference>
<sequence>MGRGLKRGLYIGLIASVVVAVYVWFKYRPDGVASYAEHLSNSLFQIGLLLLIIGVVIFSRLFSFRRRYNLPAIIPKGKTPEDVAELKAEDEERNERDKLELAERGRDATFLVAAGVAILVSILLTLDQML</sequence>
<feature type="transmembrane region" description="Helical" evidence="1">
    <location>
        <begin position="45"/>
        <end position="62"/>
    </location>
</feature>
<feature type="transmembrane region" description="Helical" evidence="1">
    <location>
        <begin position="108"/>
        <end position="126"/>
    </location>
</feature>
<proteinExistence type="predicted"/>
<name>A0A1Y0IIS9_9BACL</name>
<keyword evidence="3" id="KW-1185">Reference proteome</keyword>